<reference evidence="1" key="1">
    <citation type="submission" date="2020-10" db="EMBL/GenBank/DDBJ databases">
        <title>The Isolation and Genome Sequence of a Novel Cyanophage S-H9-2 from the Yellow Sea, China.</title>
        <authorList>
            <person name="Jiang T."/>
            <person name="Luo L."/>
        </authorList>
    </citation>
    <scope>NUCLEOTIDE SEQUENCE</scope>
</reference>
<dbReference type="Proteomes" id="UP000662754">
    <property type="component" value="Segment"/>
</dbReference>
<evidence type="ECO:0000313" key="2">
    <source>
        <dbReference type="Proteomes" id="UP000662754"/>
    </source>
</evidence>
<sequence length="149" mass="17209">MSRVSTLSNVYNNFNVDNRFQTYKKIVTKALQAQSSSSSRRKSTRLTGIRSIVREQFPLLTEKQVIQAQDNVSEWFDNNKNSVDFAHYRSQLPYIFNKQQPQQKLETPVTPVVSEVSTMEDCIQAIMSKSQAKIKWSQGDQILEAEWSN</sequence>
<dbReference type="KEGG" id="vg:77945491"/>
<dbReference type="GeneID" id="77945491"/>
<accession>A0A873WG13</accession>
<organism evidence="1 2">
    <name type="scientific">Synechococcus phage S-H9-2</name>
    <dbReference type="NCBI Taxonomy" id="2783669"/>
    <lineage>
        <taxon>Viruses</taxon>
        <taxon>Duplodnaviria</taxon>
        <taxon>Heunggongvirae</taxon>
        <taxon>Uroviricota</taxon>
        <taxon>Caudoviricetes</taxon>
        <taxon>Pantevenvirales</taxon>
        <taxon>Kyanoviridae</taxon>
        <taxon>Yushanluvirus</taxon>
        <taxon>Yushanluvirus satich</taxon>
    </lineage>
</organism>
<dbReference type="RefSeq" id="YP_010669321.1">
    <property type="nucleotide sequence ID" value="NC_070960.1"/>
</dbReference>
<protein>
    <submittedName>
        <fullName evidence="1">Uncharacterized protein</fullName>
    </submittedName>
</protein>
<proteinExistence type="predicted"/>
<evidence type="ECO:0000313" key="1">
    <source>
        <dbReference type="EMBL" id="QPB08336.1"/>
    </source>
</evidence>
<dbReference type="EMBL" id="MW147367">
    <property type="protein sequence ID" value="QPB08336.1"/>
    <property type="molecule type" value="Genomic_DNA"/>
</dbReference>
<name>A0A873WG13_9CAUD</name>
<keyword evidence="2" id="KW-1185">Reference proteome</keyword>